<dbReference type="SUPFAM" id="SSF48113">
    <property type="entry name" value="Heme-dependent peroxidases"/>
    <property type="match status" value="1"/>
</dbReference>
<dbReference type="PROSITE" id="PS50292">
    <property type="entry name" value="PEROXIDASE_3"/>
    <property type="match status" value="1"/>
</dbReference>
<dbReference type="Pfam" id="PF03098">
    <property type="entry name" value="An_peroxidase"/>
    <property type="match status" value="1"/>
</dbReference>
<evidence type="ECO:0000313" key="6">
    <source>
        <dbReference type="Proteomes" id="UP000596742"/>
    </source>
</evidence>
<accession>A0A8B6CN43</accession>
<evidence type="ECO:0000256" key="4">
    <source>
        <dbReference type="SAM" id="SignalP"/>
    </source>
</evidence>
<keyword evidence="6" id="KW-1185">Reference proteome</keyword>
<gene>
    <name evidence="5" type="ORF">MGAL_10B078698</name>
</gene>
<keyword evidence="3" id="KW-0325">Glycoprotein</keyword>
<evidence type="ECO:0000256" key="1">
    <source>
        <dbReference type="ARBA" id="ARBA00004613"/>
    </source>
</evidence>
<sequence length="451" mass="51859">MQLNVLWIFVALFVLSTAKSRRKTHKQLVKDCTEYGKEQLSHFKKKNQEGEDIHSHSFDELRWRKQESSELEYAAILTLEATKKLKTEGNKETKNRASARELEYAAILTLEATQKTQNRESTREHEYAALLTLEYTTNLTQSHKEPQTRVSTRELEYAALLTLEATKKLKTDYTHVRGHKEPQTRVSTSELEYAALLTLETTKKPRTDYTHVRGHKETQKIVSTRELEYAALLTLEATKKLKTDTGMCLSELQNDPELLEIWTSLVDCRNFTGTCDENYPYRSVDGSCNNLDYPEWGKSFTPQERFVSAHYEDGIDYPRDYDLPSPRLISNKLFNDTGEGSYDKRKTAEMMAWGQLLAHDFVLTPTIAKVDCCDQANEDNPACFTIEVPEDDAHFTSTCMNFVRSSPATVGCVPDRRFVKNHHLNVVHITFLAVIHQVAQILVITRQTVYR</sequence>
<protein>
    <submittedName>
        <fullName evidence="5">Uncharacterized protein</fullName>
    </submittedName>
</protein>
<evidence type="ECO:0000256" key="2">
    <source>
        <dbReference type="ARBA" id="ARBA00022525"/>
    </source>
</evidence>
<dbReference type="OrthoDB" id="6505174at2759"/>
<dbReference type="InterPro" id="IPR010255">
    <property type="entry name" value="Haem_peroxidase_sf"/>
</dbReference>
<comment type="caution">
    <text evidence="5">The sequence shown here is derived from an EMBL/GenBank/DDBJ whole genome shotgun (WGS) entry which is preliminary data.</text>
</comment>
<dbReference type="PANTHER" id="PTHR11475:SF4">
    <property type="entry name" value="CHORION PEROXIDASE"/>
    <property type="match status" value="1"/>
</dbReference>
<dbReference type="AlphaFoldDB" id="A0A8B6CN43"/>
<reference evidence="5" key="1">
    <citation type="submission" date="2018-11" db="EMBL/GenBank/DDBJ databases">
        <authorList>
            <person name="Alioto T."/>
            <person name="Alioto T."/>
        </authorList>
    </citation>
    <scope>NUCLEOTIDE SEQUENCE</scope>
</reference>
<dbReference type="InterPro" id="IPR037120">
    <property type="entry name" value="Haem_peroxidase_sf_animal"/>
</dbReference>
<dbReference type="PANTHER" id="PTHR11475">
    <property type="entry name" value="OXIDASE/PEROXIDASE"/>
    <property type="match status" value="1"/>
</dbReference>
<name>A0A8B6CN43_MYTGA</name>
<proteinExistence type="predicted"/>
<feature type="chain" id="PRO_5032379449" evidence="4">
    <location>
        <begin position="21"/>
        <end position="451"/>
    </location>
</feature>
<dbReference type="Proteomes" id="UP000596742">
    <property type="component" value="Unassembled WGS sequence"/>
</dbReference>
<dbReference type="EMBL" id="UYJE01001986">
    <property type="protein sequence ID" value="VDI06926.1"/>
    <property type="molecule type" value="Genomic_DNA"/>
</dbReference>
<keyword evidence="4" id="KW-0732">Signal</keyword>
<dbReference type="GO" id="GO:0005576">
    <property type="term" value="C:extracellular region"/>
    <property type="evidence" value="ECO:0007669"/>
    <property type="project" value="UniProtKB-SubCell"/>
</dbReference>
<dbReference type="InterPro" id="IPR019791">
    <property type="entry name" value="Haem_peroxidase_animal"/>
</dbReference>
<dbReference type="Gene3D" id="1.10.640.10">
    <property type="entry name" value="Haem peroxidase domain superfamily, animal type"/>
    <property type="match status" value="1"/>
</dbReference>
<dbReference type="GO" id="GO:0020037">
    <property type="term" value="F:heme binding"/>
    <property type="evidence" value="ECO:0007669"/>
    <property type="project" value="InterPro"/>
</dbReference>
<dbReference type="GO" id="GO:0006979">
    <property type="term" value="P:response to oxidative stress"/>
    <property type="evidence" value="ECO:0007669"/>
    <property type="project" value="InterPro"/>
</dbReference>
<comment type="subcellular location">
    <subcellularLocation>
        <location evidence="1">Secreted</location>
    </subcellularLocation>
</comment>
<evidence type="ECO:0000313" key="5">
    <source>
        <dbReference type="EMBL" id="VDI06926.1"/>
    </source>
</evidence>
<organism evidence="5 6">
    <name type="scientific">Mytilus galloprovincialis</name>
    <name type="common">Mediterranean mussel</name>
    <dbReference type="NCBI Taxonomy" id="29158"/>
    <lineage>
        <taxon>Eukaryota</taxon>
        <taxon>Metazoa</taxon>
        <taxon>Spiralia</taxon>
        <taxon>Lophotrochozoa</taxon>
        <taxon>Mollusca</taxon>
        <taxon>Bivalvia</taxon>
        <taxon>Autobranchia</taxon>
        <taxon>Pteriomorphia</taxon>
        <taxon>Mytilida</taxon>
        <taxon>Mytiloidea</taxon>
        <taxon>Mytilidae</taxon>
        <taxon>Mytilinae</taxon>
        <taxon>Mytilus</taxon>
    </lineage>
</organism>
<feature type="signal peptide" evidence="4">
    <location>
        <begin position="1"/>
        <end position="20"/>
    </location>
</feature>
<keyword evidence="2" id="KW-0964">Secreted</keyword>
<dbReference type="GO" id="GO:0004601">
    <property type="term" value="F:peroxidase activity"/>
    <property type="evidence" value="ECO:0007669"/>
    <property type="project" value="InterPro"/>
</dbReference>
<evidence type="ECO:0000256" key="3">
    <source>
        <dbReference type="ARBA" id="ARBA00023180"/>
    </source>
</evidence>